<name>K9XPC0_STAC7</name>
<dbReference type="RefSeq" id="WP_015192051.1">
    <property type="nucleotide sequence ID" value="NC_019748.1"/>
</dbReference>
<dbReference type="eggNOG" id="ENOG502Z9DR">
    <property type="taxonomic scope" value="Bacteria"/>
</dbReference>
<dbReference type="AlphaFoldDB" id="K9XPC0"/>
<evidence type="ECO:0000256" key="1">
    <source>
        <dbReference type="SAM" id="SignalP"/>
    </source>
</evidence>
<evidence type="ECO:0008006" key="4">
    <source>
        <dbReference type="Google" id="ProtNLM"/>
    </source>
</evidence>
<feature type="chain" id="PRO_5003937959" description="Glycoside hydrolase family 5 domain-containing protein" evidence="1">
    <location>
        <begin position="23"/>
        <end position="681"/>
    </location>
</feature>
<dbReference type="Proteomes" id="UP000010473">
    <property type="component" value="Chromosome"/>
</dbReference>
<gene>
    <name evidence="2" type="ordered locus">Sta7437_0787</name>
</gene>
<organism evidence="2 3">
    <name type="scientific">Stanieria cyanosphaera (strain ATCC 29371 / PCC 7437)</name>
    <dbReference type="NCBI Taxonomy" id="111780"/>
    <lineage>
        <taxon>Bacteria</taxon>
        <taxon>Bacillati</taxon>
        <taxon>Cyanobacteriota</taxon>
        <taxon>Cyanophyceae</taxon>
        <taxon>Pleurocapsales</taxon>
        <taxon>Dermocarpellaceae</taxon>
        <taxon>Stanieria</taxon>
    </lineage>
</organism>
<feature type="signal peptide" evidence="1">
    <location>
        <begin position="1"/>
        <end position="22"/>
    </location>
</feature>
<dbReference type="SUPFAM" id="SSF51445">
    <property type="entry name" value="(Trans)glycosidases"/>
    <property type="match status" value="1"/>
</dbReference>
<keyword evidence="1" id="KW-0732">Signal</keyword>
<protein>
    <recommendedName>
        <fullName evidence="4">Glycoside hydrolase family 5 domain-containing protein</fullName>
    </recommendedName>
</protein>
<dbReference type="KEGG" id="scs:Sta7437_0787"/>
<evidence type="ECO:0000313" key="3">
    <source>
        <dbReference type="Proteomes" id="UP000010473"/>
    </source>
</evidence>
<dbReference type="EMBL" id="CP003653">
    <property type="protein sequence ID" value="AFZ34378.1"/>
    <property type="molecule type" value="Genomic_DNA"/>
</dbReference>
<accession>K9XPC0</accession>
<evidence type="ECO:0000313" key="2">
    <source>
        <dbReference type="EMBL" id="AFZ34378.1"/>
    </source>
</evidence>
<sequence>MKYFKFLAIACFTLLFALYAYLGNAGTLSTAYIDPAYLTSVPFGSHSHWIQPWRAYMETVPAKQFLNGIGVVWNVESAVNPELVAHMLAKYGFKRVRVEIGWGLVDVNDETQIVKVHADRLKNILVALKKYNLRPLILLNAHHGGPCPLTSIQLTLNKNASAGDTKIELNSTNNLQSNYSGISNIGNGIAAEYLITNITGNTVTLSKPLPKNLTSGTSLKIDTLKYRPFSIPGSSDYQKTMVGWNKYIETVAKFVTNSLGTSSSNNKGFDLEIWNELTFGSNFLYINKYYTNEPYQYEQNNIWNNLVKETVTYINAHSTNFAGVQISNGFSNTIPWSASSQQPARINAISKHPYPPKKSYPQDEYPGKKLNAFAQEDSFIPTYSVYFPEYIGTALQTETIIRDIAPINNEFYGIKHGRYARVFNGKVFPVPVWITEINVHLEGSNPNVSIERALAIKAKAAARFFCFYLNKGVTQVHLYGASGGDKSWGIIQDNFIQYAKQSNSVYPLNEEQYVSPSLKVVSRIVNQIKKGVDHNLTLKTTQPLQIVSIKDTHDHYQFKGDGTTAHPNLYDRDVFTFLPFQVNANKLIIPYYVMTRDVQQDLTPEKFTVEITGIKDLTAVSVYDPINDKNIPVKFSQNAESNSFSLELIATDYPYLLTLKRELVNTQSQPILQQETPLFAD</sequence>
<dbReference type="InterPro" id="IPR017853">
    <property type="entry name" value="GH"/>
</dbReference>
<proteinExistence type="predicted"/>
<dbReference type="Gene3D" id="3.20.20.80">
    <property type="entry name" value="Glycosidases"/>
    <property type="match status" value="1"/>
</dbReference>
<dbReference type="HOGENOM" id="CLU_403803_0_0_3"/>
<keyword evidence="3" id="KW-1185">Reference proteome</keyword>
<reference evidence="3" key="1">
    <citation type="journal article" date="2013" name="Proc. Natl. Acad. Sci. U.S.A.">
        <title>Improving the coverage of the cyanobacterial phylum using diversity-driven genome sequencing.</title>
        <authorList>
            <person name="Shih P.M."/>
            <person name="Wu D."/>
            <person name="Latifi A."/>
            <person name="Axen S.D."/>
            <person name="Fewer D.P."/>
            <person name="Talla E."/>
            <person name="Calteau A."/>
            <person name="Cai F."/>
            <person name="Tandeau de Marsac N."/>
            <person name="Rippka R."/>
            <person name="Herdman M."/>
            <person name="Sivonen K."/>
            <person name="Coursin T."/>
            <person name="Laurent T."/>
            <person name="Goodwin L."/>
            <person name="Nolan M."/>
            <person name="Davenport K.W."/>
            <person name="Han C.S."/>
            <person name="Rubin E.M."/>
            <person name="Eisen J.A."/>
            <person name="Woyke T."/>
            <person name="Gugger M."/>
            <person name="Kerfeld C.A."/>
        </authorList>
    </citation>
    <scope>NUCLEOTIDE SEQUENCE [LARGE SCALE GENOMIC DNA]</scope>
    <source>
        <strain evidence="3">ATCC 29371 / PCC 7437</strain>
    </source>
</reference>
<dbReference type="OrthoDB" id="9803686at2"/>